<keyword evidence="1" id="KW-0542">Nucleomorph</keyword>
<proteinExistence type="predicted"/>
<dbReference type="AlphaFoldDB" id="A0A0H5BK11"/>
<protein>
    <submittedName>
        <fullName evidence="1">Uncharacterized protein</fullName>
    </submittedName>
</protein>
<organism evidence="1">
    <name type="scientific">Lotharella vacuolata</name>
    <dbReference type="NCBI Taxonomy" id="74820"/>
    <lineage>
        <taxon>Eukaryota</taxon>
        <taxon>Sar</taxon>
        <taxon>Rhizaria</taxon>
        <taxon>Cercozoa</taxon>
        <taxon>Chlorarachniophyceae</taxon>
        <taxon>Lotharella</taxon>
    </lineage>
</organism>
<evidence type="ECO:0000313" key="1">
    <source>
        <dbReference type="EMBL" id="BAS01490.1"/>
    </source>
</evidence>
<name>A0A0H5BK11_9EUKA</name>
<geneLocation type="nucleomorph" evidence="1"/>
<dbReference type="EMBL" id="AB996599">
    <property type="protein sequence ID" value="BAS01490.1"/>
    <property type="molecule type" value="Genomic_DNA"/>
</dbReference>
<sequence length="318" mass="38344">MNYNQIIKKKFHLQQIQLFYIHNKYFKKYSNFFFLKNQRLFINNNSYIYIFDLKKGSLKNFYFVNFSKINNKTLHSDKLNIRLFFPLKNSFNIFNKKSIYNFSWNIIGTQSSFKNTHEKKFQIFLKSNLNFYNLIYEVYYTINFDSKFNNALELTLRRKIQNLNIKFFIINKRIKKYFIEIINIKFKSLISMNFTLENHYNSFITKKIFGLQGLKYFEKNELKINTTKFLTLNSLNLKNLDFFVESIFMNVTREKLFLIINPKIIYKIENRRGFLDFLIQHSGQLVSISSGSLVKNICLKQNEAFIGETTISGIFNKF</sequence>
<reference evidence="1" key="1">
    <citation type="journal article" date="2015" name="Genome Biol. Evol.">
        <title>Nucleomorph Genome Sequences of Two Chlorarachniophytes, Amorphochlora amoebiformis and Lotharella vacuolata.</title>
        <authorList>
            <person name="Suzuki S."/>
            <person name="Shirato S."/>
            <person name="Hirakawa Y."/>
            <person name="Ishida K."/>
        </authorList>
    </citation>
    <scope>NUCLEOTIDE SEQUENCE</scope>
    <source>
        <strain evidence="1">CCMP240</strain>
    </source>
</reference>
<accession>A0A0H5BK11</accession>